<sequence>MTERDCFEHSLLNQHRHPKRLLPLLCNRYWGQQRLIPPGNTRQRSFLIMPCLFSKCQICQKRLAAQIRPKKPYQMSRLIIASKIQIINHLLIVDLIEIND</sequence>
<organism evidence="1">
    <name type="scientific">Hexamita inflata</name>
    <dbReference type="NCBI Taxonomy" id="28002"/>
    <lineage>
        <taxon>Eukaryota</taxon>
        <taxon>Metamonada</taxon>
        <taxon>Diplomonadida</taxon>
        <taxon>Hexamitidae</taxon>
        <taxon>Hexamitinae</taxon>
        <taxon>Hexamita</taxon>
    </lineage>
</organism>
<evidence type="ECO:0000313" key="2">
    <source>
        <dbReference type="EMBL" id="CAL5980645.1"/>
    </source>
</evidence>
<keyword evidence="3" id="KW-1185">Reference proteome</keyword>
<comment type="caution">
    <text evidence="1">The sequence shown here is derived from an EMBL/GenBank/DDBJ whole genome shotgun (WGS) entry which is preliminary data.</text>
</comment>
<proteinExistence type="predicted"/>
<dbReference type="Proteomes" id="UP001642409">
    <property type="component" value="Unassembled WGS sequence"/>
</dbReference>
<evidence type="ECO:0000313" key="3">
    <source>
        <dbReference type="Proteomes" id="UP001642409"/>
    </source>
</evidence>
<dbReference type="EMBL" id="CATOUU010000279">
    <property type="protein sequence ID" value="CAI9923364.1"/>
    <property type="molecule type" value="Genomic_DNA"/>
</dbReference>
<gene>
    <name evidence="1" type="ORF">HINF_LOCUS11009</name>
    <name evidence="2" type="ORF">HINF_LOCUS6276</name>
</gene>
<evidence type="ECO:0000313" key="1">
    <source>
        <dbReference type="EMBL" id="CAI9923364.1"/>
    </source>
</evidence>
<accession>A0AA86TMU7</accession>
<reference evidence="2 3" key="2">
    <citation type="submission" date="2024-07" db="EMBL/GenBank/DDBJ databases">
        <authorList>
            <person name="Akdeniz Z."/>
        </authorList>
    </citation>
    <scope>NUCLEOTIDE SEQUENCE [LARGE SCALE GENOMIC DNA]</scope>
</reference>
<dbReference type="AlphaFoldDB" id="A0AA86TMU7"/>
<protein>
    <submittedName>
        <fullName evidence="2">Hypothetical_protein</fullName>
    </submittedName>
</protein>
<dbReference type="EMBL" id="CAXDID020000012">
    <property type="protein sequence ID" value="CAL5980645.1"/>
    <property type="molecule type" value="Genomic_DNA"/>
</dbReference>
<name>A0AA86TMU7_9EUKA</name>
<reference evidence="1" key="1">
    <citation type="submission" date="2023-06" db="EMBL/GenBank/DDBJ databases">
        <authorList>
            <person name="Kurt Z."/>
        </authorList>
    </citation>
    <scope>NUCLEOTIDE SEQUENCE</scope>
</reference>